<dbReference type="CDD" id="cd07779">
    <property type="entry name" value="ASKHA_NBD_FGGY_YgcE-like"/>
    <property type="match status" value="1"/>
</dbReference>
<protein>
    <submittedName>
        <fullName evidence="6">Carbohydrate kinase</fullName>
    </submittedName>
</protein>
<dbReference type="SUPFAM" id="SSF53067">
    <property type="entry name" value="Actin-like ATPase domain"/>
    <property type="match status" value="2"/>
</dbReference>
<keyword evidence="3 6" id="KW-0418">Kinase</keyword>
<dbReference type="InterPro" id="IPR000577">
    <property type="entry name" value="Carb_kinase_FGGY"/>
</dbReference>
<evidence type="ECO:0000256" key="1">
    <source>
        <dbReference type="ARBA" id="ARBA00009156"/>
    </source>
</evidence>
<dbReference type="Pfam" id="PF02782">
    <property type="entry name" value="FGGY_C"/>
    <property type="match status" value="1"/>
</dbReference>
<dbReference type="PIRSF" id="PIRSF000538">
    <property type="entry name" value="GlpK"/>
    <property type="match status" value="1"/>
</dbReference>
<dbReference type="InterPro" id="IPR018485">
    <property type="entry name" value="FGGY_C"/>
</dbReference>
<dbReference type="InterPro" id="IPR050406">
    <property type="entry name" value="FGGY_Carb_Kinase"/>
</dbReference>
<reference evidence="6 7" key="1">
    <citation type="submission" date="2020-04" db="EMBL/GenBank/DDBJ databases">
        <title>Draft genome of Leeia sp. IMCC25680.</title>
        <authorList>
            <person name="Song J."/>
            <person name="Cho J.-C."/>
        </authorList>
    </citation>
    <scope>NUCLEOTIDE SEQUENCE [LARGE SCALE GENOMIC DNA]</scope>
    <source>
        <strain evidence="6 7">IMCC25680</strain>
    </source>
</reference>
<name>A0A847S8X3_9NEIS</name>
<proteinExistence type="inferred from homology"/>
<evidence type="ECO:0000256" key="2">
    <source>
        <dbReference type="ARBA" id="ARBA00022679"/>
    </source>
</evidence>
<dbReference type="RefSeq" id="WP_168877882.1">
    <property type="nucleotide sequence ID" value="NZ_JABAIM010000003.1"/>
</dbReference>
<dbReference type="Gene3D" id="3.30.420.40">
    <property type="match status" value="2"/>
</dbReference>
<keyword evidence="2" id="KW-0808">Transferase</keyword>
<dbReference type="PANTHER" id="PTHR43095:SF5">
    <property type="entry name" value="XYLULOSE KINASE"/>
    <property type="match status" value="1"/>
</dbReference>
<evidence type="ECO:0000259" key="4">
    <source>
        <dbReference type="Pfam" id="PF00370"/>
    </source>
</evidence>
<organism evidence="6 7">
    <name type="scientific">Leeia aquatica</name>
    <dbReference type="NCBI Taxonomy" id="2725557"/>
    <lineage>
        <taxon>Bacteria</taxon>
        <taxon>Pseudomonadati</taxon>
        <taxon>Pseudomonadota</taxon>
        <taxon>Betaproteobacteria</taxon>
        <taxon>Neisseriales</taxon>
        <taxon>Leeiaceae</taxon>
        <taxon>Leeia</taxon>
    </lineage>
</organism>
<dbReference type="AlphaFoldDB" id="A0A847S8X3"/>
<dbReference type="EMBL" id="JABAIM010000003">
    <property type="protein sequence ID" value="NLR76213.1"/>
    <property type="molecule type" value="Genomic_DNA"/>
</dbReference>
<dbReference type="GO" id="GO:0005975">
    <property type="term" value="P:carbohydrate metabolic process"/>
    <property type="evidence" value="ECO:0007669"/>
    <property type="project" value="InterPro"/>
</dbReference>
<evidence type="ECO:0000259" key="5">
    <source>
        <dbReference type="Pfam" id="PF02782"/>
    </source>
</evidence>
<feature type="domain" description="Carbohydrate kinase FGGY C-terminal" evidence="5">
    <location>
        <begin position="267"/>
        <end position="460"/>
    </location>
</feature>
<comment type="similarity">
    <text evidence="1">Belongs to the FGGY kinase family.</text>
</comment>
<dbReference type="GO" id="GO:0016301">
    <property type="term" value="F:kinase activity"/>
    <property type="evidence" value="ECO:0007669"/>
    <property type="project" value="UniProtKB-KW"/>
</dbReference>
<accession>A0A847S8X3</accession>
<dbReference type="InterPro" id="IPR018484">
    <property type="entry name" value="FGGY_N"/>
</dbReference>
<keyword evidence="7" id="KW-1185">Reference proteome</keyword>
<evidence type="ECO:0000256" key="3">
    <source>
        <dbReference type="ARBA" id="ARBA00022777"/>
    </source>
</evidence>
<gene>
    <name evidence="6" type="ORF">HF682_13695</name>
</gene>
<evidence type="ECO:0000313" key="7">
    <source>
        <dbReference type="Proteomes" id="UP000587991"/>
    </source>
</evidence>
<feature type="domain" description="Carbohydrate kinase FGGY N-terminal" evidence="4">
    <location>
        <begin position="7"/>
        <end position="256"/>
    </location>
</feature>
<sequence length="520" mass="58033">MVADALILSLDFGTQSVRAMLFDAHGTVHGKAQLALNDYQAPQPGWMEHDADGFWQQLGAVCQQLWSNAAADARHRLIGISLTTQRATMVALDAEGQALRPAIVWPDQRRANTLPRLRWHWRSAFRLLGLQHTVQYFHREADCNWLAEQQPELWSHTAHYLLLSGFLTWKLTGHFRDSTGCQVGYVPYDFKHHRWAAAWDWKWQALPALRREQLPELLPPGSVLGHITDTASSHTGIPAGLPLIAAAADKACEVLGSGALQPHIACLSFGTTATINTTQTRYIEPLRFIPPYPAAIPDAWNTEIQISRGYWMVSWFKEEFGHPEQALAEELGVTPEQLFEHLADTAEPGAMGLMLQPYWSPGVKQPGPEARGAIIGFTDSHNRAHLYRAILEGLSYALREAKEQIEQRSGTRITELRIAGGGSQSDAAMQLTADIFGLPATRPRLYEASALGAAMVAAVSLGLHADHAAAVKAMCQPGQTFLPDPARQHRYQQLYQRVYRQLYKRLQPLYRALYDINHSQ</sequence>
<dbReference type="PANTHER" id="PTHR43095">
    <property type="entry name" value="SUGAR KINASE"/>
    <property type="match status" value="1"/>
</dbReference>
<comment type="caution">
    <text evidence="6">The sequence shown here is derived from an EMBL/GenBank/DDBJ whole genome shotgun (WGS) entry which is preliminary data.</text>
</comment>
<dbReference type="InterPro" id="IPR043129">
    <property type="entry name" value="ATPase_NBD"/>
</dbReference>
<dbReference type="Proteomes" id="UP000587991">
    <property type="component" value="Unassembled WGS sequence"/>
</dbReference>
<evidence type="ECO:0000313" key="6">
    <source>
        <dbReference type="EMBL" id="NLR76213.1"/>
    </source>
</evidence>
<dbReference type="Pfam" id="PF00370">
    <property type="entry name" value="FGGY_N"/>
    <property type="match status" value="1"/>
</dbReference>